<proteinExistence type="predicted"/>
<dbReference type="Proteomes" id="UP000634136">
    <property type="component" value="Unassembled WGS sequence"/>
</dbReference>
<comment type="caution">
    <text evidence="1">The sequence shown here is derived from an EMBL/GenBank/DDBJ whole genome shotgun (WGS) entry which is preliminary data.</text>
</comment>
<dbReference type="OrthoDB" id="1422427at2759"/>
<protein>
    <submittedName>
        <fullName evidence="1">Uncharacterized protein</fullName>
    </submittedName>
</protein>
<keyword evidence="2" id="KW-1185">Reference proteome</keyword>
<evidence type="ECO:0000313" key="1">
    <source>
        <dbReference type="EMBL" id="KAF7809047.1"/>
    </source>
</evidence>
<evidence type="ECO:0000313" key="2">
    <source>
        <dbReference type="Proteomes" id="UP000634136"/>
    </source>
</evidence>
<organism evidence="1 2">
    <name type="scientific">Senna tora</name>
    <dbReference type="NCBI Taxonomy" id="362788"/>
    <lineage>
        <taxon>Eukaryota</taxon>
        <taxon>Viridiplantae</taxon>
        <taxon>Streptophyta</taxon>
        <taxon>Embryophyta</taxon>
        <taxon>Tracheophyta</taxon>
        <taxon>Spermatophyta</taxon>
        <taxon>Magnoliopsida</taxon>
        <taxon>eudicotyledons</taxon>
        <taxon>Gunneridae</taxon>
        <taxon>Pentapetalae</taxon>
        <taxon>rosids</taxon>
        <taxon>fabids</taxon>
        <taxon>Fabales</taxon>
        <taxon>Fabaceae</taxon>
        <taxon>Caesalpinioideae</taxon>
        <taxon>Cassia clade</taxon>
        <taxon>Senna</taxon>
    </lineage>
</organism>
<dbReference type="AlphaFoldDB" id="A0A834W4F4"/>
<gene>
    <name evidence="1" type="ORF">G2W53_035790</name>
</gene>
<sequence length="140" mass="16424">MTHLLDRWAWKGESNGNFSVKSGYKLAMRESWENMNLTPDLFCDVPTSFWKSMWKLPILSRWGREKQCVFVMVIYFIWEARNQRKFANEVVNLNGVWAKVERQWGKACVAVRSSGEGALGVCFVTAREWFMGLSWPRLLH</sequence>
<reference evidence="1" key="1">
    <citation type="submission" date="2020-09" db="EMBL/GenBank/DDBJ databases">
        <title>Genome-Enabled Discovery of Anthraquinone Biosynthesis in Senna tora.</title>
        <authorList>
            <person name="Kang S.-H."/>
            <person name="Pandey R.P."/>
            <person name="Lee C.-M."/>
            <person name="Sim J.-S."/>
            <person name="Jeong J.-T."/>
            <person name="Choi B.-S."/>
            <person name="Jung M."/>
            <person name="Ginzburg D."/>
            <person name="Zhao K."/>
            <person name="Won S.Y."/>
            <person name="Oh T.-J."/>
            <person name="Yu Y."/>
            <person name="Kim N.-H."/>
            <person name="Lee O.R."/>
            <person name="Lee T.-H."/>
            <person name="Bashyal P."/>
            <person name="Kim T.-S."/>
            <person name="Lee W.-H."/>
            <person name="Kawkins C."/>
            <person name="Kim C.-K."/>
            <person name="Kim J.S."/>
            <person name="Ahn B.O."/>
            <person name="Rhee S.Y."/>
            <person name="Sohng J.K."/>
        </authorList>
    </citation>
    <scope>NUCLEOTIDE SEQUENCE</scope>
    <source>
        <tissue evidence="1">Leaf</tissue>
    </source>
</reference>
<dbReference type="EMBL" id="JAAIUW010000011">
    <property type="protein sequence ID" value="KAF7809047.1"/>
    <property type="molecule type" value="Genomic_DNA"/>
</dbReference>
<accession>A0A834W4F4</accession>
<name>A0A834W4F4_9FABA</name>